<protein>
    <submittedName>
        <fullName evidence="2">XRE family transcriptional regulator</fullName>
    </submittedName>
</protein>
<evidence type="ECO:0000313" key="3">
    <source>
        <dbReference type="Proteomes" id="UP000295278"/>
    </source>
</evidence>
<dbReference type="SMART" id="SM00530">
    <property type="entry name" value="HTH_XRE"/>
    <property type="match status" value="1"/>
</dbReference>
<name>A0A4R5AQA9_9FLAO</name>
<comment type="caution">
    <text evidence="2">The sequence shown here is derived from an EMBL/GenBank/DDBJ whole genome shotgun (WGS) entry which is preliminary data.</text>
</comment>
<dbReference type="OrthoDB" id="4762426at2"/>
<dbReference type="CDD" id="cd00093">
    <property type="entry name" value="HTH_XRE"/>
    <property type="match status" value="1"/>
</dbReference>
<accession>A0A4R5AQA9</accession>
<dbReference type="Gene3D" id="1.10.260.40">
    <property type="entry name" value="lambda repressor-like DNA-binding domains"/>
    <property type="match status" value="1"/>
</dbReference>
<organism evidence="2 3">
    <name type="scientific">Flavobacterium caseinilyticum</name>
    <dbReference type="NCBI Taxonomy" id="2541732"/>
    <lineage>
        <taxon>Bacteria</taxon>
        <taxon>Pseudomonadati</taxon>
        <taxon>Bacteroidota</taxon>
        <taxon>Flavobacteriia</taxon>
        <taxon>Flavobacteriales</taxon>
        <taxon>Flavobacteriaceae</taxon>
        <taxon>Flavobacterium</taxon>
    </lineage>
</organism>
<dbReference type="Pfam" id="PF01381">
    <property type="entry name" value="HTH_3"/>
    <property type="match status" value="1"/>
</dbReference>
<dbReference type="InterPro" id="IPR010982">
    <property type="entry name" value="Lambda_DNA-bd_dom_sf"/>
</dbReference>
<dbReference type="Proteomes" id="UP000295278">
    <property type="component" value="Unassembled WGS sequence"/>
</dbReference>
<dbReference type="RefSeq" id="WP_074590872.1">
    <property type="nucleotide sequence ID" value="NZ_SMFM01000009.1"/>
</dbReference>
<dbReference type="SUPFAM" id="SSF47413">
    <property type="entry name" value="lambda repressor-like DNA-binding domains"/>
    <property type="match status" value="1"/>
</dbReference>
<feature type="domain" description="HTH cro/C1-type" evidence="1">
    <location>
        <begin position="7"/>
        <end position="61"/>
    </location>
</feature>
<proteinExistence type="predicted"/>
<reference evidence="2 3" key="1">
    <citation type="submission" date="2019-03" db="EMBL/GenBank/DDBJ databases">
        <title>Flavobacterium AT-3-2 sp. nov., isolated from arctic soil.</title>
        <authorList>
            <person name="Chaudhary D.K."/>
        </authorList>
    </citation>
    <scope>NUCLEOTIDE SEQUENCE [LARGE SCALE GENOMIC DNA]</scope>
    <source>
        <strain evidence="2 3">AT-3-2</strain>
    </source>
</reference>
<dbReference type="EMBL" id="SMFM01000009">
    <property type="protein sequence ID" value="TDD74355.1"/>
    <property type="molecule type" value="Genomic_DNA"/>
</dbReference>
<evidence type="ECO:0000313" key="2">
    <source>
        <dbReference type="EMBL" id="TDD74355.1"/>
    </source>
</evidence>
<dbReference type="AlphaFoldDB" id="A0A4R5AQA9"/>
<keyword evidence="3" id="KW-1185">Reference proteome</keyword>
<dbReference type="InterPro" id="IPR001387">
    <property type="entry name" value="Cro/C1-type_HTH"/>
</dbReference>
<evidence type="ECO:0000259" key="1">
    <source>
        <dbReference type="PROSITE" id="PS50943"/>
    </source>
</evidence>
<dbReference type="GO" id="GO:0003677">
    <property type="term" value="F:DNA binding"/>
    <property type="evidence" value="ECO:0007669"/>
    <property type="project" value="InterPro"/>
</dbReference>
<dbReference type="PROSITE" id="PS50943">
    <property type="entry name" value="HTH_CROC1"/>
    <property type="match status" value="1"/>
</dbReference>
<gene>
    <name evidence="2" type="ORF">E0F89_14745</name>
</gene>
<sequence length="98" mass="11444">MTFGKRIKELRESKGLFLREVGAALELDNAFISKVENGERLLPRKHIEKLAKFFNTDINELLVLWLSDKIIELLLNEPVAEQVLKISQKRLRKDENKN</sequence>